<protein>
    <submittedName>
        <fullName evidence="2">Sugar phosphate isomerase/epimerase</fullName>
    </submittedName>
</protein>
<accession>A0A2V2MUD8</accession>
<dbReference type="Gene3D" id="3.20.20.150">
    <property type="entry name" value="Divalent-metal-dependent TIM barrel enzymes"/>
    <property type="match status" value="1"/>
</dbReference>
<dbReference type="RefSeq" id="WP_109969180.1">
    <property type="nucleotide sequence ID" value="NZ_CP176093.1"/>
</dbReference>
<evidence type="ECO:0000313" key="3">
    <source>
        <dbReference type="Proteomes" id="UP000245657"/>
    </source>
</evidence>
<dbReference type="GO" id="GO:0016853">
    <property type="term" value="F:isomerase activity"/>
    <property type="evidence" value="ECO:0007669"/>
    <property type="project" value="UniProtKB-KW"/>
</dbReference>
<dbReference type="PANTHER" id="PTHR12110:SF21">
    <property type="entry name" value="XYLOSE ISOMERASE-LIKE TIM BARREL DOMAIN-CONTAINING PROTEIN"/>
    <property type="match status" value="1"/>
</dbReference>
<dbReference type="InterPro" id="IPR013022">
    <property type="entry name" value="Xyl_isomerase-like_TIM-brl"/>
</dbReference>
<evidence type="ECO:0000259" key="1">
    <source>
        <dbReference type="Pfam" id="PF01261"/>
    </source>
</evidence>
<dbReference type="AlphaFoldDB" id="A0A2V2MUD8"/>
<organism evidence="2 3">
    <name type="scientific">Methanospirillum lacunae</name>
    <dbReference type="NCBI Taxonomy" id="668570"/>
    <lineage>
        <taxon>Archaea</taxon>
        <taxon>Methanobacteriati</taxon>
        <taxon>Methanobacteriota</taxon>
        <taxon>Stenosarchaea group</taxon>
        <taxon>Methanomicrobia</taxon>
        <taxon>Methanomicrobiales</taxon>
        <taxon>Methanospirillaceae</taxon>
        <taxon>Methanospirillum</taxon>
    </lineage>
</organism>
<comment type="caution">
    <text evidence="2">The sequence shown here is derived from an EMBL/GenBank/DDBJ whole genome shotgun (WGS) entry which is preliminary data.</text>
</comment>
<dbReference type="EMBL" id="QGMY01000008">
    <property type="protein sequence ID" value="PWR71562.1"/>
    <property type="molecule type" value="Genomic_DNA"/>
</dbReference>
<dbReference type="GeneID" id="97550280"/>
<dbReference type="Pfam" id="PF01261">
    <property type="entry name" value="AP_endonuc_2"/>
    <property type="match status" value="1"/>
</dbReference>
<gene>
    <name evidence="2" type="ORF">DK846_11960</name>
</gene>
<dbReference type="InterPro" id="IPR036237">
    <property type="entry name" value="Xyl_isomerase-like_sf"/>
</dbReference>
<name>A0A2V2MUD8_9EURY</name>
<keyword evidence="2" id="KW-0413">Isomerase</keyword>
<evidence type="ECO:0000313" key="2">
    <source>
        <dbReference type="EMBL" id="PWR71562.1"/>
    </source>
</evidence>
<reference evidence="2 3" key="1">
    <citation type="submission" date="2018-05" db="EMBL/GenBank/DDBJ databases">
        <title>Draft genome of Methanospirillum lacunae Ki8-1.</title>
        <authorList>
            <person name="Dueholm M.S."/>
            <person name="Nielsen P.H."/>
            <person name="Bakmann L.F."/>
            <person name="Otzen D.E."/>
        </authorList>
    </citation>
    <scope>NUCLEOTIDE SEQUENCE [LARGE SCALE GENOMIC DNA]</scope>
    <source>
        <strain evidence="2 3">Ki8-1</strain>
    </source>
</reference>
<dbReference type="SUPFAM" id="SSF51658">
    <property type="entry name" value="Xylose isomerase-like"/>
    <property type="match status" value="1"/>
</dbReference>
<proteinExistence type="predicted"/>
<dbReference type="PANTHER" id="PTHR12110">
    <property type="entry name" value="HYDROXYPYRUVATE ISOMERASE"/>
    <property type="match status" value="1"/>
</dbReference>
<sequence length="257" mass="28647">MSISPYFGSSAKVWDEIDWIFGIEEAGFSGWEVCADGNYHFSRPDSYHSVIETLASTSLKVTVHAPYGDLNPAAINEPIWMETVQQISECIRKAAAITDRVTIHPGYLSCTGKLVPDKVWLLQKEALREFGKVAQEYGVTACIENMPNIPDFLCHYPEEILGLIEDIEGIGLTIDFGHANTLGKVDGFRKYLSQASHVHIHDNNGKSDEHLPIGAGTINWKRLSKDLLEHYSGVVVVEGRSIEEAKVSFDQIRRWGS</sequence>
<dbReference type="Proteomes" id="UP000245657">
    <property type="component" value="Unassembled WGS sequence"/>
</dbReference>
<dbReference type="InterPro" id="IPR050312">
    <property type="entry name" value="IolE/XylAMocC-like"/>
</dbReference>
<dbReference type="OrthoDB" id="372143at2157"/>
<keyword evidence="3" id="KW-1185">Reference proteome</keyword>
<feature type="domain" description="Xylose isomerase-like TIM barrel" evidence="1">
    <location>
        <begin position="24"/>
        <end position="241"/>
    </location>
</feature>